<evidence type="ECO:0000313" key="8">
    <source>
        <dbReference type="Proteomes" id="UP001596065"/>
    </source>
</evidence>
<evidence type="ECO:0000259" key="5">
    <source>
        <dbReference type="Pfam" id="PF00561"/>
    </source>
</evidence>
<evidence type="ECO:0000259" key="6">
    <source>
        <dbReference type="Pfam" id="PF08386"/>
    </source>
</evidence>
<organism evidence="7 8">
    <name type="scientific">Streptomyces nogalater</name>
    <dbReference type="NCBI Taxonomy" id="38314"/>
    <lineage>
        <taxon>Bacteria</taxon>
        <taxon>Bacillati</taxon>
        <taxon>Actinomycetota</taxon>
        <taxon>Actinomycetes</taxon>
        <taxon>Kitasatosporales</taxon>
        <taxon>Streptomycetaceae</taxon>
        <taxon>Streptomyces</taxon>
    </lineage>
</organism>
<dbReference type="SUPFAM" id="SSF53474">
    <property type="entry name" value="alpha/beta-Hydrolases"/>
    <property type="match status" value="1"/>
</dbReference>
<accession>A0ABW0W917</accession>
<keyword evidence="3 7" id="KW-0378">Hydrolase</keyword>
<evidence type="ECO:0000256" key="3">
    <source>
        <dbReference type="ARBA" id="ARBA00022801"/>
    </source>
</evidence>
<dbReference type="RefSeq" id="WP_344351872.1">
    <property type="nucleotide sequence ID" value="NZ_BAAASM010000054.1"/>
</dbReference>
<proteinExistence type="inferred from homology"/>
<dbReference type="InterPro" id="IPR051601">
    <property type="entry name" value="Serine_prot/Carboxylest_S33"/>
</dbReference>
<reference evidence="8" key="1">
    <citation type="journal article" date="2019" name="Int. J. Syst. Evol. Microbiol.">
        <title>The Global Catalogue of Microorganisms (GCM) 10K type strain sequencing project: providing services to taxonomists for standard genome sequencing and annotation.</title>
        <authorList>
            <consortium name="The Broad Institute Genomics Platform"/>
            <consortium name="The Broad Institute Genome Sequencing Center for Infectious Disease"/>
            <person name="Wu L."/>
            <person name="Ma J."/>
        </authorList>
    </citation>
    <scope>NUCLEOTIDE SEQUENCE [LARGE SCALE GENOMIC DNA]</scope>
    <source>
        <strain evidence="8">KCTC 5701</strain>
    </source>
</reference>
<name>A0ABW0W917_STRNO</name>
<dbReference type="Gene3D" id="3.40.50.1820">
    <property type="entry name" value="alpha/beta hydrolase"/>
    <property type="match status" value="1"/>
</dbReference>
<evidence type="ECO:0000256" key="2">
    <source>
        <dbReference type="ARBA" id="ARBA00022729"/>
    </source>
</evidence>
<protein>
    <submittedName>
        <fullName evidence="7">Alpha/beta hydrolase</fullName>
    </submittedName>
</protein>
<dbReference type="PANTHER" id="PTHR43248">
    <property type="entry name" value="2-SUCCINYL-6-HYDROXY-2,4-CYCLOHEXADIENE-1-CARBOXYLATE SYNTHASE"/>
    <property type="match status" value="1"/>
</dbReference>
<dbReference type="GO" id="GO:0016787">
    <property type="term" value="F:hydrolase activity"/>
    <property type="evidence" value="ECO:0007669"/>
    <property type="project" value="UniProtKB-KW"/>
</dbReference>
<evidence type="ECO:0000256" key="1">
    <source>
        <dbReference type="ARBA" id="ARBA00010088"/>
    </source>
</evidence>
<keyword evidence="2 4" id="KW-0732">Signal</keyword>
<comment type="similarity">
    <text evidence="1">Belongs to the peptidase S33 family.</text>
</comment>
<feature type="signal peptide" evidence="4">
    <location>
        <begin position="1"/>
        <end position="34"/>
    </location>
</feature>
<dbReference type="PANTHER" id="PTHR43248:SF29">
    <property type="entry name" value="TRIPEPTIDYL AMINOPEPTIDASE"/>
    <property type="match status" value="1"/>
</dbReference>
<evidence type="ECO:0000256" key="4">
    <source>
        <dbReference type="SAM" id="SignalP"/>
    </source>
</evidence>
<sequence length="524" mass="56549">MTGTTTPGRHRPRRRPARAAAAIALALTGALSLAAPASSAPRPAADPLARYHHQHLHWKSCLLGPDDTTGRELEQAGARCADVTVPLDYARPDGRTLTVAISRIRGTDTAHRAGALLLNSGGPGGQTLGDPPFVRRALREVAARYDVVGVDPRFVGRSTPLDCHWPTGSMIRGAGTGRAGFEREVGYAAELARRCRTHAGDLLPYSSTRNTARDMDVIRAALGERRISYLGYSYGTYLGQVYATMFPRRIDRVVLDGVVDPARYGPRLLLGAEDANRRALRHWAGWAAAHHAAYGLGRTRDAVLATVETVRSAAVRTPLRVGGYRVDDHELPAIVFNGLSQDNPTAYGDFAAGMRDLRRAAAGRTVTPSPWLASTLEFKLTGHESAYGSAQASILCGDVPAPRDPETYWRDLRRAASGDRLFAPVTHNIGACAFWDPPRERPTTVRADLPALLVNATGDPRTLYRGAQAVRRDWPGSRLVTLHDADQHAVYGVYGSPCVDATVNAYLATGRLPATDVDCPRPTS</sequence>
<dbReference type="InterPro" id="IPR029058">
    <property type="entry name" value="AB_hydrolase_fold"/>
</dbReference>
<dbReference type="Proteomes" id="UP001596065">
    <property type="component" value="Unassembled WGS sequence"/>
</dbReference>
<feature type="domain" description="AB hydrolase-1" evidence="5">
    <location>
        <begin position="115"/>
        <end position="261"/>
    </location>
</feature>
<evidence type="ECO:0000313" key="7">
    <source>
        <dbReference type="EMBL" id="MFC5654188.1"/>
    </source>
</evidence>
<dbReference type="InterPro" id="IPR013595">
    <property type="entry name" value="Pept_S33_TAP-like_C"/>
</dbReference>
<gene>
    <name evidence="7" type="ORF">ACFP3J_01600</name>
</gene>
<feature type="domain" description="Peptidase S33 tripeptidyl aminopeptidase-like C-terminal" evidence="6">
    <location>
        <begin position="429"/>
        <end position="519"/>
    </location>
</feature>
<dbReference type="Pfam" id="PF08386">
    <property type="entry name" value="Abhydrolase_4"/>
    <property type="match status" value="1"/>
</dbReference>
<dbReference type="Pfam" id="PF00561">
    <property type="entry name" value="Abhydrolase_1"/>
    <property type="match status" value="1"/>
</dbReference>
<dbReference type="InterPro" id="IPR000073">
    <property type="entry name" value="AB_hydrolase_1"/>
</dbReference>
<feature type="chain" id="PRO_5046164193" evidence="4">
    <location>
        <begin position="35"/>
        <end position="524"/>
    </location>
</feature>
<keyword evidence="8" id="KW-1185">Reference proteome</keyword>
<dbReference type="EMBL" id="JBHSOE010000002">
    <property type="protein sequence ID" value="MFC5654188.1"/>
    <property type="molecule type" value="Genomic_DNA"/>
</dbReference>
<comment type="caution">
    <text evidence="7">The sequence shown here is derived from an EMBL/GenBank/DDBJ whole genome shotgun (WGS) entry which is preliminary data.</text>
</comment>